<dbReference type="AlphaFoldDB" id="A0AA43W778"/>
<comment type="similarity">
    <text evidence="1">Belongs to the transferase hexapeptide repeat family.</text>
</comment>
<dbReference type="EMBL" id="WNDA01000048">
    <property type="protein sequence ID" value="MTU71192.1"/>
    <property type="molecule type" value="Genomic_DNA"/>
</dbReference>
<proteinExistence type="inferred from homology"/>
<evidence type="ECO:0000313" key="3">
    <source>
        <dbReference type="Proteomes" id="UP000448908"/>
    </source>
</evidence>
<dbReference type="SUPFAM" id="SSF51161">
    <property type="entry name" value="Trimeric LpxA-like enzymes"/>
    <property type="match status" value="1"/>
</dbReference>
<dbReference type="Proteomes" id="UP000448908">
    <property type="component" value="Unassembled WGS sequence"/>
</dbReference>
<dbReference type="InterPro" id="IPR001451">
    <property type="entry name" value="Hexapep"/>
</dbReference>
<dbReference type="Pfam" id="PF00132">
    <property type="entry name" value="Hexapep"/>
    <property type="match status" value="1"/>
</dbReference>
<protein>
    <recommendedName>
        <fullName evidence="4">Acyltransferase</fullName>
    </recommendedName>
</protein>
<dbReference type="PANTHER" id="PTHR43300">
    <property type="entry name" value="ACETYLTRANSFERASE"/>
    <property type="match status" value="1"/>
</dbReference>
<evidence type="ECO:0008006" key="4">
    <source>
        <dbReference type="Google" id="ProtNLM"/>
    </source>
</evidence>
<organism evidence="2 3">
    <name type="scientific">Parabacteroides merdae</name>
    <dbReference type="NCBI Taxonomy" id="46503"/>
    <lineage>
        <taxon>Bacteria</taxon>
        <taxon>Pseudomonadati</taxon>
        <taxon>Bacteroidota</taxon>
        <taxon>Bacteroidia</taxon>
        <taxon>Bacteroidales</taxon>
        <taxon>Tannerellaceae</taxon>
        <taxon>Parabacteroides</taxon>
    </lineage>
</organism>
<name>A0AA43W778_9BACT</name>
<dbReference type="InterPro" id="IPR011004">
    <property type="entry name" value="Trimer_LpxA-like_sf"/>
</dbReference>
<dbReference type="Gene3D" id="2.160.10.10">
    <property type="entry name" value="Hexapeptide repeat proteins"/>
    <property type="match status" value="1"/>
</dbReference>
<gene>
    <name evidence="2" type="ORF">GMD92_19565</name>
</gene>
<accession>A0AA43W778</accession>
<sequence length="117" mass="12623">MWRIDHNGGVVIFTNVIILTHDWSFLKGLIAINKVNECISSFHALAYNGVSIGENSFIGAGAVILPGTKIGKFCIIGAGSVVKGNIPDYSIVVGNPCKIINDTRKFGEKFLVRSKES</sequence>
<evidence type="ECO:0000256" key="1">
    <source>
        <dbReference type="ARBA" id="ARBA00007274"/>
    </source>
</evidence>
<evidence type="ECO:0000313" key="2">
    <source>
        <dbReference type="EMBL" id="MTU71192.1"/>
    </source>
</evidence>
<comment type="caution">
    <text evidence="2">The sequence shown here is derived from an EMBL/GenBank/DDBJ whole genome shotgun (WGS) entry which is preliminary data.</text>
</comment>
<dbReference type="InterPro" id="IPR050179">
    <property type="entry name" value="Trans_hexapeptide_repeat"/>
</dbReference>
<reference evidence="2 3" key="1">
    <citation type="journal article" date="2019" name="Nat. Med.">
        <title>A library of human gut bacterial isolates paired with longitudinal multiomics data enables mechanistic microbiome research.</title>
        <authorList>
            <person name="Poyet M."/>
            <person name="Groussin M."/>
            <person name="Gibbons S.M."/>
            <person name="Avila-Pacheco J."/>
            <person name="Jiang X."/>
            <person name="Kearney S.M."/>
            <person name="Perrotta A.R."/>
            <person name="Berdy B."/>
            <person name="Zhao S."/>
            <person name="Lieberman T.D."/>
            <person name="Swanson P.K."/>
            <person name="Smith M."/>
            <person name="Roesemann S."/>
            <person name="Alexander J.E."/>
            <person name="Rich S.A."/>
            <person name="Livny J."/>
            <person name="Vlamakis H."/>
            <person name="Clish C."/>
            <person name="Bullock K."/>
            <person name="Deik A."/>
            <person name="Scott J."/>
            <person name="Pierce K.A."/>
            <person name="Xavier R.J."/>
            <person name="Alm E.J."/>
        </authorList>
    </citation>
    <scope>NUCLEOTIDE SEQUENCE [LARGE SCALE GENOMIC DNA]</scope>
    <source>
        <strain evidence="2 3">BIOML-A16</strain>
    </source>
</reference>